<dbReference type="GO" id="GO:0009234">
    <property type="term" value="P:menaquinone biosynthetic process"/>
    <property type="evidence" value="ECO:0007669"/>
    <property type="project" value="UniProtKB-UniRule"/>
</dbReference>
<dbReference type="HAMAP" id="MF_00470">
    <property type="entry name" value="MenC_1"/>
    <property type="match status" value="1"/>
</dbReference>
<dbReference type="SUPFAM" id="SSF54826">
    <property type="entry name" value="Enolase N-terminal domain-like"/>
    <property type="match status" value="1"/>
</dbReference>
<gene>
    <name evidence="4 7" type="primary">menC</name>
    <name evidence="7" type="ORF">Q3V30_06800</name>
</gene>
<dbReference type="SMART" id="SM00922">
    <property type="entry name" value="MR_MLE"/>
    <property type="match status" value="1"/>
</dbReference>
<name>A0AA50DLN0_9GAMM</name>
<reference evidence="7 8" key="1">
    <citation type="submission" date="2023-07" db="EMBL/GenBank/DDBJ databases">
        <title>Pathogenic bacteria of pear tree diseases.</title>
        <authorList>
            <person name="Zhang Z."/>
            <person name="He L."/>
            <person name="Huang R."/>
        </authorList>
    </citation>
    <scope>NUCLEOTIDE SEQUENCE [LARGE SCALE GENOMIC DNA]</scope>
    <source>
        <strain evidence="7 8">DE2</strain>
    </source>
</reference>
<protein>
    <recommendedName>
        <fullName evidence="4 5">o-succinylbenzoate synthase</fullName>
        <shortName evidence="4">OSB synthase</shortName>
        <shortName evidence="4">OSBS</shortName>
        <ecNumber evidence="4 5">4.2.1.113</ecNumber>
    </recommendedName>
    <alternativeName>
        <fullName evidence="4">4-(2'-carboxyphenyl)-4-oxybutyric acid synthase</fullName>
    </alternativeName>
    <alternativeName>
        <fullName evidence="4">o-succinylbenzoic acid synthase</fullName>
    </alternativeName>
</protein>
<dbReference type="PANTHER" id="PTHR48073:SF2">
    <property type="entry name" value="O-SUCCINYLBENZOATE SYNTHASE"/>
    <property type="match status" value="1"/>
</dbReference>
<dbReference type="SFLD" id="SFLDS00001">
    <property type="entry name" value="Enolase"/>
    <property type="match status" value="1"/>
</dbReference>
<feature type="domain" description="Mandelate racemase/muconate lactonizing enzyme C-terminal" evidence="6">
    <location>
        <begin position="115"/>
        <end position="209"/>
    </location>
</feature>
<evidence type="ECO:0000256" key="4">
    <source>
        <dbReference type="HAMAP-Rule" id="MF_00470"/>
    </source>
</evidence>
<sequence length="322" mass="35260">MRGAEVFAWEIPLEAGVVLRDRRLKTRSGLLVRLSCGAREGWGEIAPLPGFSQETVAEARRETVTWLASWCAGGQPVESLLPSVAFGLSCALAELSATLPAEGNYRSAILCTGDPDELLLRLQQQDNPLAKLKVGLYEPVRDGVMVNLLLEALPTLTLRLDANRSWTLEKALNFARFVAVDLLPRIAFLEEPCRSREDSLRFSAETGIALGWDESSRETGFRPVAEAGVRAIIIKPTLTGSLARVCQLIAQAHEAGLQAVISSSLESSLGLSQLARIAHWLTPEVTPGLDTLEMMQHQLVRGWPDCPLPVLAPDHLECIWRQ</sequence>
<proteinExistence type="inferred from homology"/>
<dbReference type="InterPro" id="IPR013342">
    <property type="entry name" value="Mandelate_racemase_C"/>
</dbReference>
<dbReference type="GO" id="GO:0043748">
    <property type="term" value="F:O-succinylbenzoate synthase activity"/>
    <property type="evidence" value="ECO:0007669"/>
    <property type="project" value="UniProtKB-EC"/>
</dbReference>
<dbReference type="AlphaFoldDB" id="A0AA50DLN0"/>
<dbReference type="PANTHER" id="PTHR48073">
    <property type="entry name" value="O-SUCCINYLBENZOATE SYNTHASE-RELATED"/>
    <property type="match status" value="1"/>
</dbReference>
<evidence type="ECO:0000256" key="5">
    <source>
        <dbReference type="NCBIfam" id="TIGR01927"/>
    </source>
</evidence>
<keyword evidence="3 4" id="KW-0456">Lyase</keyword>
<accession>A0AA50DLN0</accession>
<dbReference type="InterPro" id="IPR029017">
    <property type="entry name" value="Enolase-like_N"/>
</dbReference>
<dbReference type="InterPro" id="IPR036849">
    <property type="entry name" value="Enolase-like_C_sf"/>
</dbReference>
<dbReference type="RefSeq" id="WP_306211624.1">
    <property type="nucleotide sequence ID" value="NZ_CP132353.1"/>
</dbReference>
<dbReference type="Pfam" id="PF21508">
    <property type="entry name" value="MenC_N"/>
    <property type="match status" value="1"/>
</dbReference>
<keyword evidence="1 4" id="KW-0479">Metal-binding</keyword>
<dbReference type="EC" id="4.2.1.113" evidence="4 5"/>
<feature type="binding site" evidence="4">
    <location>
        <position position="213"/>
    </location>
    <ligand>
        <name>Mg(2+)</name>
        <dbReference type="ChEBI" id="CHEBI:18420"/>
    </ligand>
</feature>
<comment type="pathway">
    <text evidence="4">Quinol/quinone metabolism; menaquinone biosynthesis.</text>
</comment>
<keyword evidence="2 4" id="KW-0460">Magnesium</keyword>
<evidence type="ECO:0000256" key="3">
    <source>
        <dbReference type="ARBA" id="ARBA00023239"/>
    </source>
</evidence>
<dbReference type="NCBIfam" id="NF003473">
    <property type="entry name" value="PRK05105.1"/>
    <property type="match status" value="1"/>
</dbReference>
<dbReference type="Gene3D" id="3.30.390.10">
    <property type="entry name" value="Enolase-like, N-terminal domain"/>
    <property type="match status" value="1"/>
</dbReference>
<dbReference type="InterPro" id="IPR010196">
    <property type="entry name" value="OSB_synthase_MenC1"/>
</dbReference>
<dbReference type="SUPFAM" id="SSF51604">
    <property type="entry name" value="Enolase C-terminal domain-like"/>
    <property type="match status" value="1"/>
</dbReference>
<dbReference type="Proteomes" id="UP001228139">
    <property type="component" value="Chromosome"/>
</dbReference>
<evidence type="ECO:0000256" key="1">
    <source>
        <dbReference type="ARBA" id="ARBA00022723"/>
    </source>
</evidence>
<dbReference type="KEGG" id="epi:Q3V30_06800"/>
<feature type="binding site" evidence="4">
    <location>
        <position position="161"/>
    </location>
    <ligand>
        <name>Mg(2+)</name>
        <dbReference type="ChEBI" id="CHEBI:18420"/>
    </ligand>
</feature>
<dbReference type="GO" id="GO:0000287">
    <property type="term" value="F:magnesium ion binding"/>
    <property type="evidence" value="ECO:0007669"/>
    <property type="project" value="UniProtKB-UniRule"/>
</dbReference>
<keyword evidence="4" id="KW-0474">Menaquinone biosynthesis</keyword>
<keyword evidence="8" id="KW-1185">Reference proteome</keyword>
<evidence type="ECO:0000313" key="7">
    <source>
        <dbReference type="EMBL" id="WLS80184.1"/>
    </source>
</evidence>
<dbReference type="SFLD" id="SFLDF00009">
    <property type="entry name" value="o-succinylbenzoate_synthase"/>
    <property type="match status" value="1"/>
</dbReference>
<feature type="binding site" evidence="4">
    <location>
        <position position="190"/>
    </location>
    <ligand>
        <name>Mg(2+)</name>
        <dbReference type="ChEBI" id="CHEBI:18420"/>
    </ligand>
</feature>
<dbReference type="Gene3D" id="3.20.20.120">
    <property type="entry name" value="Enolase-like C-terminal domain"/>
    <property type="match status" value="1"/>
</dbReference>
<organism evidence="7 8">
    <name type="scientific">Erwinia pyri</name>
    <dbReference type="NCBI Taxonomy" id="3062598"/>
    <lineage>
        <taxon>Bacteria</taxon>
        <taxon>Pseudomonadati</taxon>
        <taxon>Pseudomonadota</taxon>
        <taxon>Gammaproteobacteria</taxon>
        <taxon>Enterobacterales</taxon>
        <taxon>Erwiniaceae</taxon>
        <taxon>Erwinia</taxon>
    </lineage>
</organism>
<evidence type="ECO:0000256" key="2">
    <source>
        <dbReference type="ARBA" id="ARBA00022842"/>
    </source>
</evidence>
<comment type="pathway">
    <text evidence="4">Quinol/quinone metabolism; 1,4-dihydroxy-2-naphthoate biosynthesis; 1,4-dihydroxy-2-naphthoate from chorismate: step 4/7.</text>
</comment>
<feature type="active site" description="Proton donor" evidence="4">
    <location>
        <position position="133"/>
    </location>
</feature>
<comment type="catalytic activity">
    <reaction evidence="4">
        <text>(1R,6R)-6-hydroxy-2-succinyl-cyclohexa-2,4-diene-1-carboxylate = 2-succinylbenzoate + H2O</text>
        <dbReference type="Rhea" id="RHEA:10196"/>
        <dbReference type="ChEBI" id="CHEBI:15377"/>
        <dbReference type="ChEBI" id="CHEBI:18325"/>
        <dbReference type="ChEBI" id="CHEBI:58689"/>
        <dbReference type="EC" id="4.2.1.113"/>
    </reaction>
</comment>
<dbReference type="EMBL" id="CP132353">
    <property type="protein sequence ID" value="WLS80184.1"/>
    <property type="molecule type" value="Genomic_DNA"/>
</dbReference>
<dbReference type="Pfam" id="PF13378">
    <property type="entry name" value="MR_MLE_C"/>
    <property type="match status" value="1"/>
</dbReference>
<dbReference type="NCBIfam" id="TIGR01927">
    <property type="entry name" value="menC_gam_Gplu"/>
    <property type="match status" value="1"/>
</dbReference>
<comment type="cofactor">
    <cofactor evidence="4">
        <name>a divalent metal cation</name>
        <dbReference type="ChEBI" id="CHEBI:60240"/>
    </cofactor>
</comment>
<dbReference type="SFLD" id="SFLDG00180">
    <property type="entry name" value="muconate_cycloisomerase"/>
    <property type="match status" value="1"/>
</dbReference>
<feature type="active site" description="Proton acceptor" evidence="4">
    <location>
        <position position="235"/>
    </location>
</feature>
<comment type="function">
    <text evidence="4">Converts 2-succinyl-6-hydroxy-2,4-cyclohexadiene-1-carboxylate (SHCHC) to 2-succinylbenzoate (OSB).</text>
</comment>
<dbReference type="InterPro" id="IPR041338">
    <property type="entry name" value="OSBS_N"/>
</dbReference>
<evidence type="ECO:0000313" key="8">
    <source>
        <dbReference type="Proteomes" id="UP001228139"/>
    </source>
</evidence>
<evidence type="ECO:0000259" key="6">
    <source>
        <dbReference type="SMART" id="SM00922"/>
    </source>
</evidence>
<dbReference type="InterPro" id="IPR029065">
    <property type="entry name" value="Enolase_C-like"/>
</dbReference>
<comment type="similarity">
    <text evidence="4">Belongs to the mandelate racemase/muconate lactonizing enzyme family. MenC type 1 subfamily.</text>
</comment>